<dbReference type="AlphaFoldDB" id="A0A643EMT0"/>
<accession>A0A643EMT0</accession>
<name>A0A643EMT0_PSEAI</name>
<gene>
    <name evidence="1" type="ORF">F7R07_12075</name>
</gene>
<dbReference type="EMBL" id="VZPH01000036">
    <property type="protein sequence ID" value="KAB0560873.1"/>
    <property type="molecule type" value="Genomic_DNA"/>
</dbReference>
<evidence type="ECO:0000313" key="1">
    <source>
        <dbReference type="EMBL" id="KAB0560873.1"/>
    </source>
</evidence>
<comment type="caution">
    <text evidence="1">The sequence shown here is derived from an EMBL/GenBank/DDBJ whole genome shotgun (WGS) entry which is preliminary data.</text>
</comment>
<protein>
    <submittedName>
        <fullName evidence="1">Uncharacterized protein</fullName>
    </submittedName>
</protein>
<organism evidence="1">
    <name type="scientific">Pseudomonas aeruginosa</name>
    <dbReference type="NCBI Taxonomy" id="287"/>
    <lineage>
        <taxon>Bacteria</taxon>
        <taxon>Pseudomonadati</taxon>
        <taxon>Pseudomonadota</taxon>
        <taxon>Gammaproteobacteria</taxon>
        <taxon>Pseudomonadales</taxon>
        <taxon>Pseudomonadaceae</taxon>
        <taxon>Pseudomonas</taxon>
    </lineage>
</organism>
<proteinExistence type="predicted"/>
<sequence>MIYTLSSDAFAGVLKAPKVTGLSPLFRAKIRVNGDSVRCYVKPLPDMLDCPVRRTPVDNQEVISEALGYVLAKACGFKVPTIAGIILLEQEQIPESALAGLRSLGRGRLQPNYFCWFTKDMVYPNLVQKHLQGVQLEFLKQRRLRRLVKHLAEAEDTPKVVAFDDWLLNSDRHPGNLLASNGNLMLIDHGRIFVYPNWQPGAIGSLGSGHQPGNRLRNFIDSYEPNWSAKLPKKSQMIMAYNAFAVGFRDRGEGAARAVLAEFFDNIDIDAIIHLLQSRHDPAAYAKESGMVL</sequence>
<dbReference type="RefSeq" id="WP_151155480.1">
    <property type="nucleotide sequence ID" value="NZ_JAHDTD010000004.1"/>
</dbReference>
<reference evidence="1" key="1">
    <citation type="submission" date="2019-09" db="EMBL/GenBank/DDBJ databases">
        <title>Draft genome sequences of 48 bacterial type strains from the CCUG.</title>
        <authorList>
            <person name="Tunovic T."/>
            <person name="Pineiro-Iglesias B."/>
            <person name="Unosson C."/>
            <person name="Inganas E."/>
            <person name="Ohlen M."/>
            <person name="Cardew S."/>
            <person name="Jensie-Markopoulos S."/>
            <person name="Salva-Serra F."/>
            <person name="Jaen-Luchoro D."/>
            <person name="Karlsson R."/>
            <person name="Svensson-Stadler L."/>
            <person name="Chun J."/>
            <person name="Moore E."/>
        </authorList>
    </citation>
    <scope>NUCLEOTIDE SEQUENCE</scope>
    <source>
        <strain evidence="1">CCUG 551</strain>
    </source>
</reference>